<keyword evidence="8" id="KW-0378">Hydrolase</keyword>
<dbReference type="GO" id="GO:0007005">
    <property type="term" value="P:mitochondrion organization"/>
    <property type="evidence" value="ECO:0007669"/>
    <property type="project" value="InterPro"/>
</dbReference>
<evidence type="ECO:0008006" key="19">
    <source>
        <dbReference type="Google" id="ProtNLM"/>
    </source>
</evidence>
<evidence type="ECO:0000256" key="2">
    <source>
        <dbReference type="ARBA" id="ARBA00007981"/>
    </source>
</evidence>
<keyword evidence="6" id="KW-0547">Nucleotide-binding</keyword>
<dbReference type="Gene3D" id="3.40.50.300">
    <property type="entry name" value="P-loop containing nucleotide triphosphate hydrolases"/>
    <property type="match status" value="2"/>
</dbReference>
<dbReference type="InterPro" id="IPR020860">
    <property type="entry name" value="MIRO_dom"/>
</dbReference>
<dbReference type="PANTHER" id="PTHR46819">
    <property type="entry name" value="EF-HAND CALCIUM-BINDING DOMAIN-CONTAINING PROTEIN 7"/>
    <property type="match status" value="1"/>
</dbReference>
<dbReference type="GO" id="GO:0005525">
    <property type="term" value="F:GTP binding"/>
    <property type="evidence" value="ECO:0007669"/>
    <property type="project" value="UniProtKB-KW"/>
</dbReference>
<dbReference type="SUPFAM" id="SSF47473">
    <property type="entry name" value="EF-hand"/>
    <property type="match status" value="1"/>
</dbReference>
<dbReference type="Pfam" id="PF08355">
    <property type="entry name" value="EF_assoc_1"/>
    <property type="match status" value="1"/>
</dbReference>
<evidence type="ECO:0000256" key="11">
    <source>
        <dbReference type="ARBA" id="ARBA00023128"/>
    </source>
</evidence>
<keyword evidence="18" id="KW-1185">Reference proteome</keyword>
<dbReference type="PIRSF" id="PIRSF037488">
    <property type="entry name" value="Mt_Rho_GTPase"/>
    <property type="match status" value="1"/>
</dbReference>
<organism evidence="17 18">
    <name type="scientific">Coptis chinensis</name>
    <dbReference type="NCBI Taxonomy" id="261450"/>
    <lineage>
        <taxon>Eukaryota</taxon>
        <taxon>Viridiplantae</taxon>
        <taxon>Streptophyta</taxon>
        <taxon>Embryophyta</taxon>
        <taxon>Tracheophyta</taxon>
        <taxon>Spermatophyta</taxon>
        <taxon>Magnoliopsida</taxon>
        <taxon>Ranunculales</taxon>
        <taxon>Ranunculaceae</taxon>
        <taxon>Coptidoideae</taxon>
        <taxon>Coptis</taxon>
    </lineage>
</organism>
<proteinExistence type="inferred from homology"/>
<keyword evidence="3 14" id="KW-0812">Transmembrane</keyword>
<dbReference type="GO" id="GO:0005509">
    <property type="term" value="F:calcium ion binding"/>
    <property type="evidence" value="ECO:0007669"/>
    <property type="project" value="InterPro"/>
</dbReference>
<dbReference type="GO" id="GO:0005741">
    <property type="term" value="C:mitochondrial outer membrane"/>
    <property type="evidence" value="ECO:0007669"/>
    <property type="project" value="UniProtKB-SubCell"/>
</dbReference>
<dbReference type="SMART" id="SM00175">
    <property type="entry name" value="RAB"/>
    <property type="match status" value="1"/>
</dbReference>
<comment type="caution">
    <text evidence="17">The sequence shown here is derived from an EMBL/GenBank/DDBJ whole genome shotgun (WGS) entry which is preliminary data.</text>
</comment>
<dbReference type="SUPFAM" id="SSF52540">
    <property type="entry name" value="P-loop containing nucleoside triphosphate hydrolases"/>
    <property type="match status" value="2"/>
</dbReference>
<dbReference type="InterPro" id="IPR018247">
    <property type="entry name" value="EF_Hand_1_Ca_BS"/>
</dbReference>
<dbReference type="FunFam" id="1.10.238.10:FF:000011">
    <property type="entry name" value="Mitochondrial Rho GTPase"/>
    <property type="match status" value="1"/>
</dbReference>
<evidence type="ECO:0000256" key="5">
    <source>
        <dbReference type="ARBA" id="ARBA00022737"/>
    </source>
</evidence>
<evidence type="ECO:0000256" key="10">
    <source>
        <dbReference type="ARBA" id="ARBA00022989"/>
    </source>
</evidence>
<dbReference type="PANTHER" id="PTHR46819:SF1">
    <property type="entry name" value="EF-HAND CALCIUM-BINDING DOMAIN-CONTAINING PROTEIN 7"/>
    <property type="match status" value="1"/>
</dbReference>
<protein>
    <recommendedName>
        <fullName evidence="19">Mitochondrial Rho GTPase</fullName>
    </recommendedName>
</protein>
<feature type="domain" description="EF-hand" evidence="15">
    <location>
        <begin position="316"/>
        <end position="351"/>
    </location>
</feature>
<evidence type="ECO:0000256" key="6">
    <source>
        <dbReference type="ARBA" id="ARBA00022741"/>
    </source>
</evidence>
<evidence type="ECO:0000259" key="16">
    <source>
        <dbReference type="PROSITE" id="PS51423"/>
    </source>
</evidence>
<keyword evidence="5" id="KW-0677">Repeat</keyword>
<sequence length="561" mass="62440">MGILSAKPKSKNPKVRIVVAGDSGTGKSSLITTAANEKFPQQQVVIPPVLSPTRLFADFYPDQRVPFIVIDTPSNSENQVSLHNELKSADAIVLTYACDQPLSLESLSSFWLPLLRQLQVKVPVIVVGCKLDAVEDTTGRQEKLLLLMQEYPEIETCTECSARNLFQVSKVFYYANVAVLFPTSPLFDKKKQKLKPRCERALKRIFNLCDHDKDNTLSDTEFNDLQIKCFNVPLPPSEVVDIKRAVQDKHPEGVNDRGLTLKGFLILTELLLQNKSNELWTVLRKFGYDDEIKLRDDLHPVSFKRAPDQSVELTDEAVKFLKETFSSFDVDSDGVLQVAELDDLFSTAPESPWIEAPYEDVAEATASGGISIEGFLSKWALMTLLEPNKSLANLIYIGYVGDPTSAFRDNGPSKKSILQPLTKFCSKCCFEDGGTRKILILRQIPEDGTRKLLSNKESLAPCDVAIFVHDSSDEKSWKRAIELLVEVAGHGEKTGFEVPCLIVAAKDDLDMYPLAVQDSTRDQFRFTLLIIFSLYLSVVGAAVAFVGLVASRVYTARKISS</sequence>
<evidence type="ECO:0000313" key="18">
    <source>
        <dbReference type="Proteomes" id="UP000631114"/>
    </source>
</evidence>
<dbReference type="InterPro" id="IPR011992">
    <property type="entry name" value="EF-hand-dom_pair"/>
</dbReference>
<comment type="similarity">
    <text evidence="2">Belongs to the mitochondrial Rho GTPase family.</text>
</comment>
<dbReference type="PROSITE" id="PS00018">
    <property type="entry name" value="EF_HAND_1"/>
    <property type="match status" value="2"/>
</dbReference>
<evidence type="ECO:0000256" key="4">
    <source>
        <dbReference type="ARBA" id="ARBA00022723"/>
    </source>
</evidence>
<dbReference type="InterPro" id="IPR027417">
    <property type="entry name" value="P-loop_NTPase"/>
</dbReference>
<dbReference type="AlphaFoldDB" id="A0A835GVL9"/>
<evidence type="ECO:0000256" key="7">
    <source>
        <dbReference type="ARBA" id="ARBA00022787"/>
    </source>
</evidence>
<keyword evidence="12" id="KW-0342">GTP-binding</keyword>
<reference evidence="17 18" key="1">
    <citation type="submission" date="2020-10" db="EMBL/GenBank/DDBJ databases">
        <title>The Coptis chinensis genome and diversification of protoberbering-type alkaloids.</title>
        <authorList>
            <person name="Wang B."/>
            <person name="Shu S."/>
            <person name="Song C."/>
            <person name="Liu Y."/>
        </authorList>
    </citation>
    <scope>NUCLEOTIDE SEQUENCE [LARGE SCALE GENOMIC DNA]</scope>
    <source>
        <strain evidence="17">HL-2020</strain>
        <tissue evidence="17">Leaf</tissue>
    </source>
</reference>
<dbReference type="PROSITE" id="PS51423">
    <property type="entry name" value="MIRO"/>
    <property type="match status" value="1"/>
</dbReference>
<keyword evidence="11" id="KW-0496">Mitochondrion</keyword>
<evidence type="ECO:0000256" key="3">
    <source>
        <dbReference type="ARBA" id="ARBA00022692"/>
    </source>
</evidence>
<dbReference type="Proteomes" id="UP000631114">
    <property type="component" value="Unassembled WGS sequence"/>
</dbReference>
<dbReference type="InterPro" id="IPR021181">
    <property type="entry name" value="Miro"/>
</dbReference>
<dbReference type="InterPro" id="IPR013567">
    <property type="entry name" value="EF_hand_assoc_2"/>
</dbReference>
<feature type="transmembrane region" description="Helical" evidence="14">
    <location>
        <begin position="526"/>
        <end position="550"/>
    </location>
</feature>
<evidence type="ECO:0000256" key="13">
    <source>
        <dbReference type="ARBA" id="ARBA00023136"/>
    </source>
</evidence>
<evidence type="ECO:0000256" key="9">
    <source>
        <dbReference type="ARBA" id="ARBA00022837"/>
    </source>
</evidence>
<dbReference type="InterPro" id="IPR001806">
    <property type="entry name" value="Small_GTPase"/>
</dbReference>
<evidence type="ECO:0000256" key="8">
    <source>
        <dbReference type="ARBA" id="ARBA00022801"/>
    </source>
</evidence>
<gene>
    <name evidence="17" type="ORF">IFM89_039839</name>
</gene>
<keyword evidence="13 14" id="KW-0472">Membrane</keyword>
<keyword evidence="7" id="KW-1000">Mitochondrion outer membrane</keyword>
<dbReference type="SMART" id="SM00054">
    <property type="entry name" value="EFh"/>
    <property type="match status" value="2"/>
</dbReference>
<dbReference type="GO" id="GO:0003924">
    <property type="term" value="F:GTPase activity"/>
    <property type="evidence" value="ECO:0007669"/>
    <property type="project" value="InterPro"/>
</dbReference>
<evidence type="ECO:0000256" key="14">
    <source>
        <dbReference type="SAM" id="Phobius"/>
    </source>
</evidence>
<dbReference type="InterPro" id="IPR052266">
    <property type="entry name" value="Miro-EF-hand_domain"/>
</dbReference>
<dbReference type="InterPro" id="IPR013566">
    <property type="entry name" value="EF_hand_assoc_1"/>
</dbReference>
<evidence type="ECO:0000256" key="12">
    <source>
        <dbReference type="ARBA" id="ARBA00023134"/>
    </source>
</evidence>
<evidence type="ECO:0000313" key="17">
    <source>
        <dbReference type="EMBL" id="KAF9586967.1"/>
    </source>
</evidence>
<evidence type="ECO:0000259" key="15">
    <source>
        <dbReference type="PROSITE" id="PS50222"/>
    </source>
</evidence>
<dbReference type="Pfam" id="PF00071">
    <property type="entry name" value="Ras"/>
    <property type="match status" value="1"/>
</dbReference>
<dbReference type="SMART" id="SM00174">
    <property type="entry name" value="RHO"/>
    <property type="match status" value="1"/>
</dbReference>
<dbReference type="EMBL" id="JADFTS010000061">
    <property type="protein sequence ID" value="KAF9586967.1"/>
    <property type="molecule type" value="Genomic_DNA"/>
</dbReference>
<name>A0A835GVL9_9MAGN</name>
<dbReference type="OrthoDB" id="10020961at2759"/>
<keyword evidence="10 14" id="KW-1133">Transmembrane helix</keyword>
<dbReference type="Pfam" id="PF08356">
    <property type="entry name" value="EF_assoc_2"/>
    <property type="match status" value="1"/>
</dbReference>
<keyword evidence="9" id="KW-0106">Calcium</keyword>
<comment type="subcellular location">
    <subcellularLocation>
        <location evidence="1">Mitochondrion outer membrane</location>
        <topology evidence="1">Single-pass type IV membrane protein</topology>
    </subcellularLocation>
</comment>
<feature type="domain" description="Miro" evidence="16">
    <location>
        <begin position="12"/>
        <end position="181"/>
    </location>
</feature>
<accession>A0A835GVL9</accession>
<keyword evidence="4" id="KW-0479">Metal-binding</keyword>
<dbReference type="PROSITE" id="PS50222">
    <property type="entry name" value="EF_HAND_2"/>
    <property type="match status" value="1"/>
</dbReference>
<evidence type="ECO:0000256" key="1">
    <source>
        <dbReference type="ARBA" id="ARBA00004200"/>
    </source>
</evidence>
<dbReference type="InterPro" id="IPR002048">
    <property type="entry name" value="EF_hand_dom"/>
</dbReference>
<dbReference type="Gene3D" id="1.10.238.10">
    <property type="entry name" value="EF-hand"/>
    <property type="match status" value="2"/>
</dbReference>
<dbReference type="PRINTS" id="PR00449">
    <property type="entry name" value="RASTRNSFRMNG"/>
</dbReference>